<evidence type="ECO:0000256" key="5">
    <source>
        <dbReference type="ARBA" id="ARBA00022555"/>
    </source>
</evidence>
<dbReference type="Pfam" id="PF03147">
    <property type="entry name" value="FDX-ACB"/>
    <property type="match status" value="1"/>
</dbReference>
<feature type="domain" description="TRNA-binding" evidence="17">
    <location>
        <begin position="40"/>
        <end position="148"/>
    </location>
</feature>
<keyword evidence="8 15" id="KW-0547">Nucleotide-binding</keyword>
<evidence type="ECO:0000313" key="20">
    <source>
        <dbReference type="EMBL" id="EPR09182.1"/>
    </source>
</evidence>
<dbReference type="InterPro" id="IPR004532">
    <property type="entry name" value="Phe-tRNA-ligase_IIc_bsu_bact"/>
</dbReference>
<dbReference type="Pfam" id="PF03483">
    <property type="entry name" value="B3_4"/>
    <property type="match status" value="1"/>
</dbReference>
<feature type="binding site" evidence="15">
    <location>
        <position position="467"/>
    </location>
    <ligand>
        <name>Mg(2+)</name>
        <dbReference type="ChEBI" id="CHEBI:18420"/>
        <note>shared with alpha subunit</note>
    </ligand>
</feature>
<dbReference type="InterPro" id="IPR005146">
    <property type="entry name" value="B3/B4_tRNA-bd"/>
</dbReference>
<protein>
    <recommendedName>
        <fullName evidence="15">Phenylalanine--tRNA ligase beta subunit</fullName>
        <ecNumber evidence="15">6.1.1.20</ecNumber>
    </recommendedName>
    <alternativeName>
        <fullName evidence="15">Phenylalanyl-tRNA synthetase beta subunit</fullName>
        <shortName evidence="15">PheRS</shortName>
    </alternativeName>
</protein>
<dbReference type="Pfam" id="PF17759">
    <property type="entry name" value="tRNA_synthFbeta"/>
    <property type="match status" value="1"/>
</dbReference>
<dbReference type="InterPro" id="IPR005121">
    <property type="entry name" value="Fdx_antiC-bd"/>
</dbReference>
<comment type="subunit">
    <text evidence="3 15">Tetramer of two alpha and two beta subunits.</text>
</comment>
<evidence type="ECO:0000259" key="18">
    <source>
        <dbReference type="PROSITE" id="PS51447"/>
    </source>
</evidence>
<evidence type="ECO:0000256" key="4">
    <source>
        <dbReference type="ARBA" id="ARBA00022490"/>
    </source>
</evidence>
<dbReference type="GO" id="GO:0004826">
    <property type="term" value="F:phenylalanine-tRNA ligase activity"/>
    <property type="evidence" value="ECO:0007669"/>
    <property type="project" value="UniProtKB-UniRule"/>
</dbReference>
<dbReference type="NCBIfam" id="NF045760">
    <property type="entry name" value="YtpR"/>
    <property type="match status" value="1"/>
</dbReference>
<dbReference type="Pfam" id="PF03484">
    <property type="entry name" value="B5"/>
    <property type="match status" value="1"/>
</dbReference>
<evidence type="ECO:0000256" key="9">
    <source>
        <dbReference type="ARBA" id="ARBA00022840"/>
    </source>
</evidence>
<evidence type="ECO:0000256" key="14">
    <source>
        <dbReference type="ARBA" id="ARBA00049255"/>
    </source>
</evidence>
<evidence type="ECO:0000256" key="3">
    <source>
        <dbReference type="ARBA" id="ARBA00011209"/>
    </source>
</evidence>
<dbReference type="Gene3D" id="3.30.56.10">
    <property type="match status" value="2"/>
</dbReference>
<dbReference type="InterPro" id="IPR045864">
    <property type="entry name" value="aa-tRNA-synth_II/BPL/LPL"/>
</dbReference>
<evidence type="ECO:0000256" key="12">
    <source>
        <dbReference type="ARBA" id="ARBA00022917"/>
    </source>
</evidence>
<dbReference type="GO" id="GO:0005524">
    <property type="term" value="F:ATP binding"/>
    <property type="evidence" value="ECO:0007669"/>
    <property type="project" value="UniProtKB-UniRule"/>
</dbReference>
<feature type="domain" description="FDX-ACB" evidence="18">
    <location>
        <begin position="701"/>
        <end position="793"/>
    </location>
</feature>
<comment type="similarity">
    <text evidence="2 15">Belongs to the phenylalanyl-tRNA synthetase beta subunit family. Type 1 subfamily.</text>
</comment>
<dbReference type="HAMAP" id="MF_00283">
    <property type="entry name" value="Phe_tRNA_synth_beta1"/>
    <property type="match status" value="1"/>
</dbReference>
<dbReference type="SUPFAM" id="SSF54991">
    <property type="entry name" value="Anticodon-binding domain of PheRS"/>
    <property type="match status" value="1"/>
</dbReference>
<dbReference type="NCBIfam" id="TIGR00472">
    <property type="entry name" value="pheT_bact"/>
    <property type="match status" value="1"/>
</dbReference>
<proteinExistence type="inferred from homology"/>
<name>U4QXB6_9FIRM</name>
<dbReference type="GO" id="GO:0000287">
    <property type="term" value="F:magnesium ion binding"/>
    <property type="evidence" value="ECO:0007669"/>
    <property type="project" value="UniProtKB-UniRule"/>
</dbReference>
<dbReference type="Proteomes" id="UP000016860">
    <property type="component" value="Unassembled WGS sequence"/>
</dbReference>
<dbReference type="InterPro" id="IPR036690">
    <property type="entry name" value="Fdx_antiC-bd_sf"/>
</dbReference>
<comment type="catalytic activity">
    <reaction evidence="14 15">
        <text>tRNA(Phe) + L-phenylalanine + ATP = L-phenylalanyl-tRNA(Phe) + AMP + diphosphate + H(+)</text>
        <dbReference type="Rhea" id="RHEA:19413"/>
        <dbReference type="Rhea" id="RHEA-COMP:9668"/>
        <dbReference type="Rhea" id="RHEA-COMP:9699"/>
        <dbReference type="ChEBI" id="CHEBI:15378"/>
        <dbReference type="ChEBI" id="CHEBI:30616"/>
        <dbReference type="ChEBI" id="CHEBI:33019"/>
        <dbReference type="ChEBI" id="CHEBI:58095"/>
        <dbReference type="ChEBI" id="CHEBI:78442"/>
        <dbReference type="ChEBI" id="CHEBI:78531"/>
        <dbReference type="ChEBI" id="CHEBI:456215"/>
        <dbReference type="EC" id="6.1.1.20"/>
    </reaction>
</comment>
<gene>
    <name evidence="15" type="primary">pheT</name>
    <name evidence="20" type="ORF">L323_16540</name>
</gene>
<dbReference type="InterPro" id="IPR009061">
    <property type="entry name" value="DNA-bd_dom_put_sf"/>
</dbReference>
<dbReference type="Gene3D" id="3.30.70.380">
    <property type="entry name" value="Ferrodoxin-fold anticodon-binding domain"/>
    <property type="match status" value="1"/>
</dbReference>
<keyword evidence="9 15" id="KW-0067">ATP-binding</keyword>
<keyword evidence="4 15" id="KW-0963">Cytoplasm</keyword>
<comment type="subcellular location">
    <subcellularLocation>
        <location evidence="1 15">Cytoplasm</location>
    </subcellularLocation>
</comment>
<keyword evidence="5 16" id="KW-0820">tRNA-binding</keyword>
<dbReference type="InterPro" id="IPR033714">
    <property type="entry name" value="tRNA_bind_bactPheRS"/>
</dbReference>
<dbReference type="GO" id="GO:0000049">
    <property type="term" value="F:tRNA binding"/>
    <property type="evidence" value="ECO:0007669"/>
    <property type="project" value="UniProtKB-UniRule"/>
</dbReference>
<evidence type="ECO:0000256" key="10">
    <source>
        <dbReference type="ARBA" id="ARBA00022842"/>
    </source>
</evidence>
<keyword evidence="12 15" id="KW-0648">Protein biosynthesis</keyword>
<dbReference type="OrthoDB" id="9805455at2"/>
<keyword evidence="7 15" id="KW-0479">Metal-binding</keyword>
<dbReference type="InterPro" id="IPR045060">
    <property type="entry name" value="Phe-tRNA-ligase_IIc_bsu"/>
</dbReference>
<dbReference type="PROSITE" id="PS50886">
    <property type="entry name" value="TRBD"/>
    <property type="match status" value="1"/>
</dbReference>
<dbReference type="PANTHER" id="PTHR10947:SF0">
    <property type="entry name" value="PHENYLALANINE--TRNA LIGASE BETA SUBUNIT"/>
    <property type="match status" value="1"/>
</dbReference>
<dbReference type="SUPFAM" id="SSF55681">
    <property type="entry name" value="Class II aaRS and biotin synthetases"/>
    <property type="match status" value="1"/>
</dbReference>
<dbReference type="InterPro" id="IPR002547">
    <property type="entry name" value="tRNA-bd_dom"/>
</dbReference>
<feature type="binding site" evidence="15">
    <location>
        <position position="458"/>
    </location>
    <ligand>
        <name>Mg(2+)</name>
        <dbReference type="ChEBI" id="CHEBI:18420"/>
        <note>shared with alpha subunit</note>
    </ligand>
</feature>
<dbReference type="EC" id="6.1.1.20" evidence="15"/>
<dbReference type="RefSeq" id="WP_020816716.1">
    <property type="nucleotide sequence ID" value="NZ_ATAY01000088.1"/>
</dbReference>
<keyword evidence="6 15" id="KW-0436">Ligase</keyword>
<dbReference type="Pfam" id="PF01588">
    <property type="entry name" value="tRNA_bind"/>
    <property type="match status" value="1"/>
</dbReference>
<dbReference type="InterPro" id="IPR020825">
    <property type="entry name" value="Phe-tRNA_synthase-like_B3/B4"/>
</dbReference>
<dbReference type="PATRIC" id="fig|1330534.3.peg.3279"/>
<feature type="binding site" evidence="15">
    <location>
        <position position="468"/>
    </location>
    <ligand>
        <name>Mg(2+)</name>
        <dbReference type="ChEBI" id="CHEBI:18420"/>
        <note>shared with alpha subunit</note>
    </ligand>
</feature>
<keyword evidence="10 15" id="KW-0460">Magnesium</keyword>
<dbReference type="SMART" id="SM00873">
    <property type="entry name" value="B3_4"/>
    <property type="match status" value="1"/>
</dbReference>
<evidence type="ECO:0000313" key="21">
    <source>
        <dbReference type="Proteomes" id="UP000016860"/>
    </source>
</evidence>
<dbReference type="EMBL" id="ATAY01000088">
    <property type="protein sequence ID" value="EPR09182.1"/>
    <property type="molecule type" value="Genomic_DNA"/>
</dbReference>
<dbReference type="FunFam" id="2.40.50.140:FF:000045">
    <property type="entry name" value="Phenylalanine--tRNA ligase beta subunit"/>
    <property type="match status" value="1"/>
</dbReference>
<evidence type="ECO:0000259" key="19">
    <source>
        <dbReference type="PROSITE" id="PS51483"/>
    </source>
</evidence>
<evidence type="ECO:0000256" key="16">
    <source>
        <dbReference type="PROSITE-ProRule" id="PRU00209"/>
    </source>
</evidence>
<evidence type="ECO:0000256" key="13">
    <source>
        <dbReference type="ARBA" id="ARBA00023146"/>
    </source>
</evidence>
<comment type="caution">
    <text evidence="20">The sequence shown here is derived from an EMBL/GenBank/DDBJ whole genome shotgun (WGS) entry which is preliminary data.</text>
</comment>
<evidence type="ECO:0000256" key="11">
    <source>
        <dbReference type="ARBA" id="ARBA00022884"/>
    </source>
</evidence>
<evidence type="ECO:0000256" key="15">
    <source>
        <dbReference type="HAMAP-Rule" id="MF_00283"/>
    </source>
</evidence>
<evidence type="ECO:0000256" key="6">
    <source>
        <dbReference type="ARBA" id="ARBA00022598"/>
    </source>
</evidence>
<accession>U4QXB6</accession>
<organism evidence="20 21">
    <name type="scientific">Ruminiclostridium papyrosolvens C7</name>
    <dbReference type="NCBI Taxonomy" id="1330534"/>
    <lineage>
        <taxon>Bacteria</taxon>
        <taxon>Bacillati</taxon>
        <taxon>Bacillota</taxon>
        <taxon>Clostridia</taxon>
        <taxon>Eubacteriales</taxon>
        <taxon>Oscillospiraceae</taxon>
        <taxon>Ruminiclostridium</taxon>
    </lineage>
</organism>
<reference evidence="20 21" key="1">
    <citation type="journal article" date="2013" name="Genome Announc.">
        <title>Draft Genome Sequence of the Cellulolytic Bacterium Clostridium papyrosolvens C7 (ATCC 700395).</title>
        <authorList>
            <person name="Zepeda V."/>
            <person name="Dassa B."/>
            <person name="Borovok I."/>
            <person name="Lamed R."/>
            <person name="Bayer E.A."/>
            <person name="Cate J.H."/>
        </authorList>
    </citation>
    <scope>NUCLEOTIDE SEQUENCE [LARGE SCALE GENOMIC DNA]</scope>
    <source>
        <strain evidence="20 21">C7</strain>
    </source>
</reference>
<dbReference type="SUPFAM" id="SSF50249">
    <property type="entry name" value="Nucleic acid-binding proteins"/>
    <property type="match status" value="1"/>
</dbReference>
<dbReference type="GO" id="GO:0016740">
    <property type="term" value="F:transferase activity"/>
    <property type="evidence" value="ECO:0007669"/>
    <property type="project" value="UniProtKB-ARBA"/>
</dbReference>
<feature type="binding site" evidence="15">
    <location>
        <position position="464"/>
    </location>
    <ligand>
        <name>Mg(2+)</name>
        <dbReference type="ChEBI" id="CHEBI:18420"/>
        <note>shared with alpha subunit</note>
    </ligand>
</feature>
<feature type="domain" description="B5" evidence="19">
    <location>
        <begin position="403"/>
        <end position="480"/>
    </location>
</feature>
<dbReference type="Gene3D" id="3.50.40.10">
    <property type="entry name" value="Phenylalanyl-trna Synthetase, Chain B, domain 3"/>
    <property type="match status" value="1"/>
</dbReference>
<evidence type="ECO:0000256" key="8">
    <source>
        <dbReference type="ARBA" id="ARBA00022741"/>
    </source>
</evidence>
<dbReference type="SMART" id="SM00896">
    <property type="entry name" value="FDX-ACB"/>
    <property type="match status" value="1"/>
</dbReference>
<dbReference type="SUPFAM" id="SSF46955">
    <property type="entry name" value="Putative DNA-binding domain"/>
    <property type="match status" value="1"/>
</dbReference>
<evidence type="ECO:0000256" key="2">
    <source>
        <dbReference type="ARBA" id="ARBA00008653"/>
    </source>
</evidence>
<keyword evidence="11 16" id="KW-0694">RNA-binding</keyword>
<dbReference type="STRING" id="1330534.L323_16540"/>
<dbReference type="AlphaFoldDB" id="U4QXB6"/>
<dbReference type="SMART" id="SM00874">
    <property type="entry name" value="B5"/>
    <property type="match status" value="1"/>
</dbReference>
<dbReference type="InterPro" id="IPR041616">
    <property type="entry name" value="PheRS_beta_core"/>
</dbReference>
<dbReference type="PROSITE" id="PS51447">
    <property type="entry name" value="FDX_ACB"/>
    <property type="match status" value="1"/>
</dbReference>
<keyword evidence="13 15" id="KW-0030">Aminoacyl-tRNA synthetase</keyword>
<dbReference type="PANTHER" id="PTHR10947">
    <property type="entry name" value="PHENYLALANYL-TRNA SYNTHETASE BETA CHAIN AND LEUCINE-RICH REPEAT-CONTAINING PROTEIN 47"/>
    <property type="match status" value="1"/>
</dbReference>
<dbReference type="GO" id="GO:0006432">
    <property type="term" value="P:phenylalanyl-tRNA aminoacylation"/>
    <property type="evidence" value="ECO:0007669"/>
    <property type="project" value="UniProtKB-UniRule"/>
</dbReference>
<dbReference type="Gene3D" id="2.40.50.140">
    <property type="entry name" value="Nucleic acid-binding proteins"/>
    <property type="match status" value="1"/>
</dbReference>
<evidence type="ECO:0000259" key="17">
    <source>
        <dbReference type="PROSITE" id="PS50886"/>
    </source>
</evidence>
<dbReference type="InterPro" id="IPR012340">
    <property type="entry name" value="NA-bd_OB-fold"/>
</dbReference>
<dbReference type="InterPro" id="IPR005147">
    <property type="entry name" value="tRNA_synthase_B5-dom"/>
</dbReference>
<dbReference type="Gene3D" id="3.30.930.10">
    <property type="entry name" value="Bira Bifunctional Protein, Domain 2"/>
    <property type="match status" value="1"/>
</dbReference>
<sequence>MKISLNWIKDYVDLEGIDIKELWYRFTMSTAEVEDVEFVGQDIKNVVVAKVLSVVPHPESKKLKITQVDSGDGVIQIVCGAPNVAEGILVPLVKIGGSVNKVPKIGKAKLVGVESFGMLCSASELGISDDHSGLLVLDGDYAPGTDIKSIIDIDDVIVEIDNKSLTNRPDLWGHYGIAREIAAIYGRELKPMNLDSLEGSEEKAKLDISVEDTEKCLRYSGLKIDGVKKLETPLNMKVRLFYCGMRSISPLVDLTNYLMLEMGQPMHAFDSRQVESGIVVRSTKEITPFTTLDGVERKLPEDVLLICTKERPVAIAGIMGGENSEVLEDTTSILLESATFEGSSTRKSSTKIGLRTEASARYEKMLDPNLTVQAIQRFVKLLRDMQPDIQFASALTDIYCNKLEPIDIEITKPYIDKYIGNTLTTEKMVEILRALEFKVDVDGDTFRIKVPTFRATKDITMKVDIIEEITRVFGYDNIQPQTLDIALKPLQYNEERLLDHKIKELLSERFGASEVNSYIWYDNTFNSRAGIETNAQVKVLNPQAQDSNTLRDSMVPEMLSFAEKNEKTYDDFSLFEIGSVFKAATPKEKCEQHKNICVLVASKIKSEDELFYELKGMLSFIAKTVKNIDLEFTASTSGHNWVHPMKSVDVSFNGNMMGYISVVHPMIKKNIGKKLNIAVFEINRDVLQSIEQKLVKYKEPSKYPEVLLDYSFLVDNSVTFDKMMQDIRGFKSKILNGFEFVTIYNGKGLPEGKKSMTFRFVIGSAEKTLSSEDINEFANSLLNYMAGIGYTLR</sequence>
<comment type="cofactor">
    <cofactor evidence="15">
        <name>Mg(2+)</name>
        <dbReference type="ChEBI" id="CHEBI:18420"/>
    </cofactor>
    <text evidence="15">Binds 2 magnesium ions per tetramer.</text>
</comment>
<dbReference type="SUPFAM" id="SSF56037">
    <property type="entry name" value="PheT/TilS domain"/>
    <property type="match status" value="1"/>
</dbReference>
<evidence type="ECO:0000256" key="1">
    <source>
        <dbReference type="ARBA" id="ARBA00004496"/>
    </source>
</evidence>
<evidence type="ECO:0000256" key="7">
    <source>
        <dbReference type="ARBA" id="ARBA00022723"/>
    </source>
</evidence>
<dbReference type="PROSITE" id="PS51483">
    <property type="entry name" value="B5"/>
    <property type="match status" value="1"/>
</dbReference>
<dbReference type="GO" id="GO:0009328">
    <property type="term" value="C:phenylalanine-tRNA ligase complex"/>
    <property type="evidence" value="ECO:0007669"/>
    <property type="project" value="TreeGrafter"/>
</dbReference>
<dbReference type="CDD" id="cd02796">
    <property type="entry name" value="tRNA_bind_bactPheRS"/>
    <property type="match status" value="1"/>
</dbReference>
<dbReference type="GO" id="GO:0140096">
    <property type="term" value="F:catalytic activity, acting on a protein"/>
    <property type="evidence" value="ECO:0007669"/>
    <property type="project" value="UniProtKB-ARBA"/>
</dbReference>